<dbReference type="RefSeq" id="XP_008091904.1">
    <property type="nucleotide sequence ID" value="XM_008093713.1"/>
</dbReference>
<dbReference type="AlphaFoldDB" id="E3QAJ6"/>
<gene>
    <name evidence="1" type="ORF">GLRG_03028</name>
</gene>
<dbReference type="GeneID" id="24408393"/>
<dbReference type="VEuPathDB" id="FungiDB:GLRG_03028"/>
<protein>
    <submittedName>
        <fullName evidence="1">Uncharacterized protein</fullName>
    </submittedName>
</protein>
<evidence type="ECO:0000313" key="2">
    <source>
        <dbReference type="Proteomes" id="UP000008782"/>
    </source>
</evidence>
<name>E3QAJ6_COLGM</name>
<evidence type="ECO:0000313" key="1">
    <source>
        <dbReference type="EMBL" id="EFQ27884.1"/>
    </source>
</evidence>
<organism evidence="2">
    <name type="scientific">Colletotrichum graminicola (strain M1.001 / M2 / FGSC 10212)</name>
    <name type="common">Maize anthracnose fungus</name>
    <name type="synonym">Glomerella graminicola</name>
    <dbReference type="NCBI Taxonomy" id="645133"/>
    <lineage>
        <taxon>Eukaryota</taxon>
        <taxon>Fungi</taxon>
        <taxon>Dikarya</taxon>
        <taxon>Ascomycota</taxon>
        <taxon>Pezizomycotina</taxon>
        <taxon>Sordariomycetes</taxon>
        <taxon>Hypocreomycetidae</taxon>
        <taxon>Glomerellales</taxon>
        <taxon>Glomerellaceae</taxon>
        <taxon>Colletotrichum</taxon>
        <taxon>Colletotrichum graminicola species complex</taxon>
    </lineage>
</organism>
<dbReference type="EMBL" id="GG697339">
    <property type="protein sequence ID" value="EFQ27884.1"/>
    <property type="molecule type" value="Genomic_DNA"/>
</dbReference>
<reference evidence="2" key="1">
    <citation type="journal article" date="2012" name="Nat. Genet.">
        <title>Lifestyle transitions in plant pathogenic Colletotrichum fungi deciphered by genome and transcriptome analyses.</title>
        <authorList>
            <person name="O'Connell R.J."/>
            <person name="Thon M.R."/>
            <person name="Hacquard S."/>
            <person name="Amyotte S.G."/>
            <person name="Kleemann J."/>
            <person name="Torres M.F."/>
            <person name="Damm U."/>
            <person name="Buiate E.A."/>
            <person name="Epstein L."/>
            <person name="Alkan N."/>
            <person name="Altmueller J."/>
            <person name="Alvarado-Balderrama L."/>
            <person name="Bauser C.A."/>
            <person name="Becker C."/>
            <person name="Birren B.W."/>
            <person name="Chen Z."/>
            <person name="Choi J."/>
            <person name="Crouch J.A."/>
            <person name="Duvick J.P."/>
            <person name="Farman M.A."/>
            <person name="Gan P."/>
            <person name="Heiman D."/>
            <person name="Henrissat B."/>
            <person name="Howard R.J."/>
            <person name="Kabbage M."/>
            <person name="Koch C."/>
            <person name="Kracher B."/>
            <person name="Kubo Y."/>
            <person name="Law A.D."/>
            <person name="Lebrun M.-H."/>
            <person name="Lee Y.-H."/>
            <person name="Miyara I."/>
            <person name="Moore N."/>
            <person name="Neumann U."/>
            <person name="Nordstroem K."/>
            <person name="Panaccione D.G."/>
            <person name="Panstruga R."/>
            <person name="Place M."/>
            <person name="Proctor R.H."/>
            <person name="Prusky D."/>
            <person name="Rech G."/>
            <person name="Reinhardt R."/>
            <person name="Rollins J.A."/>
            <person name="Rounsley S."/>
            <person name="Schardl C.L."/>
            <person name="Schwartz D.C."/>
            <person name="Shenoy N."/>
            <person name="Shirasu K."/>
            <person name="Sikhakolli U.R."/>
            <person name="Stueber K."/>
            <person name="Sukno S.A."/>
            <person name="Sweigard J.A."/>
            <person name="Takano Y."/>
            <person name="Takahara H."/>
            <person name="Trail F."/>
            <person name="van der Does H.C."/>
            <person name="Voll L.M."/>
            <person name="Will I."/>
            <person name="Young S."/>
            <person name="Zeng Q."/>
            <person name="Zhang J."/>
            <person name="Zhou S."/>
            <person name="Dickman M.B."/>
            <person name="Schulze-Lefert P."/>
            <person name="Ver Loren van Themaat E."/>
            <person name="Ma L.-J."/>
            <person name="Vaillancourt L.J."/>
        </authorList>
    </citation>
    <scope>NUCLEOTIDE SEQUENCE [LARGE SCALE GENOMIC DNA]</scope>
    <source>
        <strain evidence="2">M1.001 / M2 / FGSC 10212</strain>
    </source>
</reference>
<dbReference type="HOGENOM" id="CLU_2722074_0_0_1"/>
<proteinExistence type="predicted"/>
<sequence length="72" mass="7857">MLGMNATYTGRIPELPNCLGSQSRTIDISSNTPVFGQFRAMEFIDGNIVMVPALLCRLEYALAKGVPRNPQA</sequence>
<dbReference type="Proteomes" id="UP000008782">
    <property type="component" value="Unassembled WGS sequence"/>
</dbReference>
<accession>E3QAJ6</accession>
<keyword evidence="2" id="KW-1185">Reference proteome</keyword>